<gene>
    <name evidence="3" type="ORF">GCM10010191_43540</name>
</gene>
<comment type="caution">
    <text evidence="3">The sequence shown here is derived from an EMBL/GenBank/DDBJ whole genome shotgun (WGS) entry which is preliminary data.</text>
</comment>
<name>A0ABN3JBE4_9ACTN</name>
<dbReference type="CDD" id="cd16936">
    <property type="entry name" value="HATPase_RsbW-like"/>
    <property type="match status" value="1"/>
</dbReference>
<dbReference type="EMBL" id="BAAARW010000016">
    <property type="protein sequence ID" value="GAA2426323.1"/>
    <property type="molecule type" value="Genomic_DNA"/>
</dbReference>
<keyword evidence="1" id="KW-0418">Kinase</keyword>
<evidence type="ECO:0000256" key="1">
    <source>
        <dbReference type="ARBA" id="ARBA00022527"/>
    </source>
</evidence>
<feature type="domain" description="Histidine kinase/HSP90-like ATPase" evidence="2">
    <location>
        <begin position="16"/>
        <end position="117"/>
    </location>
</feature>
<dbReference type="Gene3D" id="3.30.565.10">
    <property type="entry name" value="Histidine kinase-like ATPase, C-terminal domain"/>
    <property type="match status" value="1"/>
</dbReference>
<dbReference type="RefSeq" id="WP_344591133.1">
    <property type="nucleotide sequence ID" value="NZ_BAAARW010000016.1"/>
</dbReference>
<evidence type="ECO:0000313" key="4">
    <source>
        <dbReference type="Proteomes" id="UP001501231"/>
    </source>
</evidence>
<keyword evidence="1" id="KW-0723">Serine/threonine-protein kinase</keyword>
<dbReference type="PANTHER" id="PTHR35526">
    <property type="entry name" value="ANTI-SIGMA-F FACTOR RSBW-RELATED"/>
    <property type="match status" value="1"/>
</dbReference>
<dbReference type="SUPFAM" id="SSF55874">
    <property type="entry name" value="ATPase domain of HSP90 chaperone/DNA topoisomerase II/histidine kinase"/>
    <property type="match status" value="1"/>
</dbReference>
<protein>
    <recommendedName>
        <fullName evidence="2">Histidine kinase/HSP90-like ATPase domain-containing protein</fullName>
    </recommendedName>
</protein>
<dbReference type="InterPro" id="IPR003594">
    <property type="entry name" value="HATPase_dom"/>
</dbReference>
<sequence>MRVLTLESTDRAPSRARGFTATIFTEWGIRDHYLARLVVSELVTNAYMHGEGVIILRLSVAGDGLPLVEVYDEGDGLPAVLPENHAATNGRGLPTIADVTAAWGAHPVEDGGKVVWAKLAG</sequence>
<dbReference type="InterPro" id="IPR050267">
    <property type="entry name" value="Anti-sigma-factor_SerPK"/>
</dbReference>
<dbReference type="Proteomes" id="UP001501231">
    <property type="component" value="Unassembled WGS sequence"/>
</dbReference>
<evidence type="ECO:0000259" key="2">
    <source>
        <dbReference type="Pfam" id="PF13581"/>
    </source>
</evidence>
<dbReference type="Pfam" id="PF13581">
    <property type="entry name" value="HATPase_c_2"/>
    <property type="match status" value="1"/>
</dbReference>
<keyword evidence="1" id="KW-0808">Transferase</keyword>
<dbReference type="PANTHER" id="PTHR35526:SF3">
    <property type="entry name" value="ANTI-SIGMA-F FACTOR RSBW"/>
    <property type="match status" value="1"/>
</dbReference>
<evidence type="ECO:0000313" key="3">
    <source>
        <dbReference type="EMBL" id="GAA2426323.1"/>
    </source>
</evidence>
<organism evidence="3 4">
    <name type="scientific">Actinomadura vinacea</name>
    <dbReference type="NCBI Taxonomy" id="115336"/>
    <lineage>
        <taxon>Bacteria</taxon>
        <taxon>Bacillati</taxon>
        <taxon>Actinomycetota</taxon>
        <taxon>Actinomycetes</taxon>
        <taxon>Streptosporangiales</taxon>
        <taxon>Thermomonosporaceae</taxon>
        <taxon>Actinomadura</taxon>
    </lineage>
</organism>
<keyword evidence="4" id="KW-1185">Reference proteome</keyword>
<accession>A0ABN3JBE4</accession>
<proteinExistence type="predicted"/>
<dbReference type="InterPro" id="IPR036890">
    <property type="entry name" value="HATPase_C_sf"/>
</dbReference>
<reference evidence="3 4" key="1">
    <citation type="journal article" date="2019" name="Int. J. Syst. Evol. Microbiol.">
        <title>The Global Catalogue of Microorganisms (GCM) 10K type strain sequencing project: providing services to taxonomists for standard genome sequencing and annotation.</title>
        <authorList>
            <consortium name="The Broad Institute Genomics Platform"/>
            <consortium name="The Broad Institute Genome Sequencing Center for Infectious Disease"/>
            <person name="Wu L."/>
            <person name="Ma J."/>
        </authorList>
    </citation>
    <scope>NUCLEOTIDE SEQUENCE [LARGE SCALE GENOMIC DNA]</scope>
    <source>
        <strain evidence="3 4">JCM 3325</strain>
    </source>
</reference>